<dbReference type="InterPro" id="IPR050469">
    <property type="entry name" value="Diguanylate_Cyclase"/>
</dbReference>
<dbReference type="FunFam" id="3.30.70.270:FF:000001">
    <property type="entry name" value="Diguanylate cyclase domain protein"/>
    <property type="match status" value="1"/>
</dbReference>
<reference evidence="6 7" key="1">
    <citation type="submission" date="2016-10" db="EMBL/GenBank/DDBJ databases">
        <authorList>
            <person name="de Groot N.N."/>
        </authorList>
    </citation>
    <scope>NUCLEOTIDE SEQUENCE [LARGE SCALE GENOMIC DNA]</scope>
    <source>
        <strain evidence="6 7">CGMCC 1.9157</strain>
    </source>
</reference>
<dbReference type="STRING" id="655353.SAMN04488056_102503"/>
<dbReference type="PROSITE" id="PS50887">
    <property type="entry name" value="GGDEF"/>
    <property type="match status" value="1"/>
</dbReference>
<accession>A0A1I5D782</accession>
<dbReference type="EMBL" id="FOVR01000002">
    <property type="protein sequence ID" value="SFN95108.1"/>
    <property type="molecule type" value="Genomic_DNA"/>
</dbReference>
<feature type="transmembrane region" description="Helical" evidence="4">
    <location>
        <begin position="98"/>
        <end position="118"/>
    </location>
</feature>
<dbReference type="PANTHER" id="PTHR45138:SF9">
    <property type="entry name" value="DIGUANYLATE CYCLASE DGCM-RELATED"/>
    <property type="match status" value="1"/>
</dbReference>
<feature type="transmembrane region" description="Helical" evidence="4">
    <location>
        <begin position="67"/>
        <end position="86"/>
    </location>
</feature>
<gene>
    <name evidence="6" type="ORF">SAMN04488056_102503</name>
</gene>
<feature type="domain" description="GGDEF" evidence="5">
    <location>
        <begin position="245"/>
        <end position="378"/>
    </location>
</feature>
<dbReference type="Gene3D" id="3.30.70.270">
    <property type="match status" value="1"/>
</dbReference>
<dbReference type="InterPro" id="IPR029787">
    <property type="entry name" value="Nucleotide_cyclase"/>
</dbReference>
<sequence length="382" mass="42066">MPNNLDLATVILLQKTAYIVGVVTFVYLWLTSSKQASLILLAIGFAIMAVGSTLAGIGEWGRISERMWQLGSLSLGLWGYAFIWMGQKALSQRRFTRLSMLSLAPATLIIIVAIVTHFEEVNAYRAATFNLVAATAFLASAVQYAIDFKNDPLRSRQMMIAINGLAGLLALAAGLGFIDPRLMLLTPLSVFFFVIVLNFTLVLFTAVMISDRAHTKLRRQADTDHLTGISNRRSFFMHFIATPNPGDVVLLLDLDHFKKVNDRFGHIAGDVVLKTVASRIKHCMRSQDLLARYGGEEFIVLLPNTGAQQAEVVCERIRHAIGSEPIVSGDETISITVSIGAAIADQQCETLQELINAADKKLYEAKHQGRDRVEIEDFKVAA</sequence>
<evidence type="ECO:0000259" key="5">
    <source>
        <dbReference type="PROSITE" id="PS50887"/>
    </source>
</evidence>
<organism evidence="6 7">
    <name type="scientific">Cohaesibacter marisflavi</name>
    <dbReference type="NCBI Taxonomy" id="655353"/>
    <lineage>
        <taxon>Bacteria</taxon>
        <taxon>Pseudomonadati</taxon>
        <taxon>Pseudomonadota</taxon>
        <taxon>Alphaproteobacteria</taxon>
        <taxon>Hyphomicrobiales</taxon>
        <taxon>Cohaesibacteraceae</taxon>
    </lineage>
</organism>
<dbReference type="InterPro" id="IPR000160">
    <property type="entry name" value="GGDEF_dom"/>
</dbReference>
<keyword evidence="3" id="KW-0175">Coiled coil</keyword>
<evidence type="ECO:0000313" key="7">
    <source>
        <dbReference type="Proteomes" id="UP000199236"/>
    </source>
</evidence>
<feature type="transmembrane region" description="Helical" evidence="4">
    <location>
        <begin position="37"/>
        <end position="55"/>
    </location>
</feature>
<evidence type="ECO:0000256" key="3">
    <source>
        <dbReference type="SAM" id="Coils"/>
    </source>
</evidence>
<keyword evidence="7" id="KW-1185">Reference proteome</keyword>
<feature type="transmembrane region" description="Helical" evidence="4">
    <location>
        <begin position="158"/>
        <end position="178"/>
    </location>
</feature>
<evidence type="ECO:0000256" key="4">
    <source>
        <dbReference type="SAM" id="Phobius"/>
    </source>
</evidence>
<keyword evidence="4" id="KW-0812">Transmembrane</keyword>
<dbReference type="Pfam" id="PF00990">
    <property type="entry name" value="GGDEF"/>
    <property type="match status" value="1"/>
</dbReference>
<dbReference type="RefSeq" id="WP_090069999.1">
    <property type="nucleotide sequence ID" value="NZ_FOVR01000002.1"/>
</dbReference>
<dbReference type="InterPro" id="IPR043128">
    <property type="entry name" value="Rev_trsase/Diguanyl_cyclase"/>
</dbReference>
<dbReference type="PANTHER" id="PTHR45138">
    <property type="entry name" value="REGULATORY COMPONENTS OF SENSORY TRANSDUCTION SYSTEM"/>
    <property type="match status" value="1"/>
</dbReference>
<feature type="transmembrane region" description="Helical" evidence="4">
    <location>
        <begin position="12"/>
        <end position="30"/>
    </location>
</feature>
<feature type="transmembrane region" description="Helical" evidence="4">
    <location>
        <begin position="190"/>
        <end position="209"/>
    </location>
</feature>
<dbReference type="SUPFAM" id="SSF55073">
    <property type="entry name" value="Nucleotide cyclase"/>
    <property type="match status" value="1"/>
</dbReference>
<evidence type="ECO:0000313" key="6">
    <source>
        <dbReference type="EMBL" id="SFN95108.1"/>
    </source>
</evidence>
<comment type="catalytic activity">
    <reaction evidence="2">
        <text>2 GTP = 3',3'-c-di-GMP + 2 diphosphate</text>
        <dbReference type="Rhea" id="RHEA:24898"/>
        <dbReference type="ChEBI" id="CHEBI:33019"/>
        <dbReference type="ChEBI" id="CHEBI:37565"/>
        <dbReference type="ChEBI" id="CHEBI:58805"/>
        <dbReference type="EC" id="2.7.7.65"/>
    </reaction>
</comment>
<dbReference type="GO" id="GO:0052621">
    <property type="term" value="F:diguanylate cyclase activity"/>
    <property type="evidence" value="ECO:0007669"/>
    <property type="project" value="UniProtKB-EC"/>
</dbReference>
<dbReference type="AlphaFoldDB" id="A0A1I5D782"/>
<proteinExistence type="predicted"/>
<dbReference type="CDD" id="cd01949">
    <property type="entry name" value="GGDEF"/>
    <property type="match status" value="1"/>
</dbReference>
<dbReference type="SMART" id="SM00267">
    <property type="entry name" value="GGDEF"/>
    <property type="match status" value="1"/>
</dbReference>
<name>A0A1I5D782_9HYPH</name>
<keyword evidence="4" id="KW-0472">Membrane</keyword>
<dbReference type="EC" id="2.7.7.65" evidence="1"/>
<feature type="transmembrane region" description="Helical" evidence="4">
    <location>
        <begin position="124"/>
        <end position="146"/>
    </location>
</feature>
<dbReference type="OrthoDB" id="8401841at2"/>
<evidence type="ECO:0000256" key="1">
    <source>
        <dbReference type="ARBA" id="ARBA00012528"/>
    </source>
</evidence>
<feature type="coiled-coil region" evidence="3">
    <location>
        <begin position="341"/>
        <end position="368"/>
    </location>
</feature>
<dbReference type="Proteomes" id="UP000199236">
    <property type="component" value="Unassembled WGS sequence"/>
</dbReference>
<dbReference type="NCBIfam" id="TIGR00254">
    <property type="entry name" value="GGDEF"/>
    <property type="match status" value="1"/>
</dbReference>
<evidence type="ECO:0000256" key="2">
    <source>
        <dbReference type="ARBA" id="ARBA00034247"/>
    </source>
</evidence>
<keyword evidence="4" id="KW-1133">Transmembrane helix</keyword>
<protein>
    <recommendedName>
        <fullName evidence="1">diguanylate cyclase</fullName>
        <ecNumber evidence="1">2.7.7.65</ecNumber>
    </recommendedName>
</protein>